<feature type="region of interest" description="Disordered" evidence="5">
    <location>
        <begin position="190"/>
        <end position="462"/>
    </location>
</feature>
<dbReference type="InterPro" id="IPR041913">
    <property type="entry name" value="POLD3_sf"/>
</dbReference>
<evidence type="ECO:0000256" key="1">
    <source>
        <dbReference type="ARBA" id="ARBA00004123"/>
    </source>
</evidence>
<dbReference type="PANTHER" id="PTHR17598">
    <property type="entry name" value="DNA POLYMERASE DELTA SUBUNIT 3"/>
    <property type="match status" value="1"/>
</dbReference>
<dbReference type="AlphaFoldDB" id="A0A061F7V3"/>
<dbReference type="GO" id="GO:0006271">
    <property type="term" value="P:DNA strand elongation involved in DNA replication"/>
    <property type="evidence" value="ECO:0000318"/>
    <property type="project" value="GO_Central"/>
</dbReference>
<evidence type="ECO:0000313" key="6">
    <source>
        <dbReference type="EMBL" id="EOY13440.1"/>
    </source>
</evidence>
<dbReference type="EMBL" id="CM001885">
    <property type="protein sequence ID" value="EOY13440.1"/>
    <property type="molecule type" value="Genomic_DNA"/>
</dbReference>
<feature type="compositionally biased region" description="Basic and acidic residues" evidence="5">
    <location>
        <begin position="479"/>
        <end position="489"/>
    </location>
</feature>
<keyword evidence="7" id="KW-1185">Reference proteome</keyword>
<dbReference type="GO" id="GO:0043625">
    <property type="term" value="C:delta DNA polymerase complex"/>
    <property type="evidence" value="ECO:0000318"/>
    <property type="project" value="GO_Central"/>
</dbReference>
<dbReference type="FunCoup" id="A0A061F7V3">
    <property type="interactions" value="1132"/>
</dbReference>
<comment type="subcellular location">
    <subcellularLocation>
        <location evidence="1">Nucleus</location>
    </subcellularLocation>
</comment>
<keyword evidence="4" id="KW-0539">Nucleus</keyword>
<reference evidence="6 7" key="1">
    <citation type="journal article" date="2013" name="Genome Biol.">
        <title>The genome sequence of the most widely cultivated cacao type and its use to identify candidate genes regulating pod color.</title>
        <authorList>
            <person name="Motamayor J.C."/>
            <person name="Mockaitis K."/>
            <person name="Schmutz J."/>
            <person name="Haiminen N."/>
            <person name="Iii D.L."/>
            <person name="Cornejo O."/>
            <person name="Findley S.D."/>
            <person name="Zheng P."/>
            <person name="Utro F."/>
            <person name="Royaert S."/>
            <person name="Saski C."/>
            <person name="Jenkins J."/>
            <person name="Podicheti R."/>
            <person name="Zhao M."/>
            <person name="Scheffler B.E."/>
            <person name="Stack J.C."/>
            <person name="Feltus F.A."/>
            <person name="Mustiga G.M."/>
            <person name="Amores F."/>
            <person name="Phillips W."/>
            <person name="Marelli J.P."/>
            <person name="May G.D."/>
            <person name="Shapiro H."/>
            <person name="Ma J."/>
            <person name="Bustamante C.D."/>
            <person name="Schnell R.J."/>
            <person name="Main D."/>
            <person name="Gilbert D."/>
            <person name="Parida L."/>
            <person name="Kuhn D.N."/>
        </authorList>
    </citation>
    <scope>NUCLEOTIDE SEQUENCE [LARGE SCALE GENOMIC DNA]</scope>
    <source>
        <strain evidence="7">cv. Matina 1-6</strain>
    </source>
</reference>
<evidence type="ECO:0000256" key="3">
    <source>
        <dbReference type="ARBA" id="ARBA00022705"/>
    </source>
</evidence>
<keyword evidence="6" id="KW-0808">Transferase</keyword>
<feature type="compositionally biased region" description="Basic and acidic residues" evidence="5">
    <location>
        <begin position="395"/>
        <end position="416"/>
    </location>
</feature>
<sequence length="554" mass="60215">MAGKSVSFVEGKSPKADFKTLPKIRTMSQIETLGILEEIQALVSDKLQVVSYKWLSRNFLVSSNVAKRLLAEFVEKHGSGLEVVYSLSGWLKNTPSNYHIQLVSGPKLAEAKQEYDGNCRVHVYSVQACIPKDPAALWNTEFIQAEELFKQPTTADNCLRDNRFCGILTSFVKRNVNGTSVRVAAVQPKSVGISGPPKHNSAQNNAALPSQQNKVQQSSLKVAQQPPSVVKDVKSNSTDIGVHDPASKPSADKEQISSLSSNKKKDQNDKSSTASGGSLANLWGRASTKPKPSCVPADDSDSIQNRNVSADAQICAREAVEDENSDDGAQDVNFRRASNGEGNRKRRVVFDFSDEDEYEDAVNLASPDPPKGKSSFDSEQNSKTLVPKIPNLIVDEPKKDEIKVKEEKTTNREPKSSSKSTIGGHSSLVKVENQLPETDAKDKVIDAAPNSPKRRKVMKTRIDDRGREVTEVVWEGEETEVKVESDMPRKVGSGTPNADNNTVTNTNNRPPAAKKSPALGNTAPSNPGGKAGNKKAGNAKDPKQGNILSFFKRV</sequence>
<feature type="compositionally biased region" description="Low complexity" evidence="5">
    <location>
        <begin position="417"/>
        <end position="427"/>
    </location>
</feature>
<evidence type="ECO:0000313" key="7">
    <source>
        <dbReference type="Proteomes" id="UP000026915"/>
    </source>
</evidence>
<accession>A0A061F7V3</accession>
<dbReference type="Proteomes" id="UP000026915">
    <property type="component" value="Chromosome 7"/>
</dbReference>
<keyword evidence="3" id="KW-0235">DNA replication</keyword>
<feature type="compositionally biased region" description="Low complexity" evidence="5">
    <location>
        <begin position="495"/>
        <end position="513"/>
    </location>
</feature>
<dbReference type="STRING" id="3641.A0A061F7V3"/>
<dbReference type="HOGENOM" id="CLU_041218_0_0_1"/>
<name>A0A061F7V3_THECC</name>
<gene>
    <name evidence="6" type="ORF">TCM_032013</name>
</gene>
<dbReference type="Pfam" id="PF09507">
    <property type="entry name" value="CDC27"/>
    <property type="match status" value="1"/>
</dbReference>
<evidence type="ECO:0000256" key="2">
    <source>
        <dbReference type="ARBA" id="ARBA00017589"/>
    </source>
</evidence>
<feature type="compositionally biased region" description="Polar residues" evidence="5">
    <location>
        <begin position="200"/>
        <end position="227"/>
    </location>
</feature>
<keyword evidence="6" id="KW-0548">Nucleotidyltransferase</keyword>
<dbReference type="eggNOG" id="ENOG502QPSW">
    <property type="taxonomic scope" value="Eukaryota"/>
</dbReference>
<keyword evidence="6" id="KW-0239">DNA-directed DNA polymerase</keyword>
<dbReference type="GO" id="GO:1904161">
    <property type="term" value="P:DNA synthesis involved in UV-damage excision repair"/>
    <property type="evidence" value="ECO:0000318"/>
    <property type="project" value="GO_Central"/>
</dbReference>
<dbReference type="GO" id="GO:0006297">
    <property type="term" value="P:nucleotide-excision repair, DNA gap filling"/>
    <property type="evidence" value="ECO:0000318"/>
    <property type="project" value="GO_Central"/>
</dbReference>
<dbReference type="Gramene" id="EOY13440">
    <property type="protein sequence ID" value="EOY13440"/>
    <property type="gene ID" value="TCM_032013"/>
</dbReference>
<feature type="compositionally biased region" description="Acidic residues" evidence="5">
    <location>
        <begin position="320"/>
        <end position="329"/>
    </location>
</feature>
<dbReference type="GO" id="GO:0003887">
    <property type="term" value="F:DNA-directed DNA polymerase activity"/>
    <property type="evidence" value="ECO:0007669"/>
    <property type="project" value="UniProtKB-KW"/>
</dbReference>
<organism evidence="6 7">
    <name type="scientific">Theobroma cacao</name>
    <name type="common">Cacao</name>
    <name type="synonym">Cocoa</name>
    <dbReference type="NCBI Taxonomy" id="3641"/>
    <lineage>
        <taxon>Eukaryota</taxon>
        <taxon>Viridiplantae</taxon>
        <taxon>Streptophyta</taxon>
        <taxon>Embryophyta</taxon>
        <taxon>Tracheophyta</taxon>
        <taxon>Spermatophyta</taxon>
        <taxon>Magnoliopsida</taxon>
        <taxon>eudicotyledons</taxon>
        <taxon>Gunneridae</taxon>
        <taxon>Pentapetalae</taxon>
        <taxon>rosids</taxon>
        <taxon>malvids</taxon>
        <taxon>Malvales</taxon>
        <taxon>Malvaceae</taxon>
        <taxon>Byttnerioideae</taxon>
        <taxon>Theobroma</taxon>
    </lineage>
</organism>
<feature type="compositionally biased region" description="Basic and acidic residues" evidence="5">
    <location>
        <begin position="241"/>
        <end position="255"/>
    </location>
</feature>
<feature type="region of interest" description="Disordered" evidence="5">
    <location>
        <begin position="476"/>
        <end position="554"/>
    </location>
</feature>
<dbReference type="FunFam" id="3.90.1030.20:FF:000002">
    <property type="entry name" value="DNA polymerase delta subunit"/>
    <property type="match status" value="1"/>
</dbReference>
<protein>
    <recommendedName>
        <fullName evidence="2">DNA polymerase delta subunit 3</fullName>
    </recommendedName>
</protein>
<dbReference type="PANTHER" id="PTHR17598:SF13">
    <property type="entry name" value="DNA POLYMERASE DELTA SUBUNIT 3"/>
    <property type="match status" value="1"/>
</dbReference>
<dbReference type="OMA" id="TAEAQIC"/>
<dbReference type="Gene3D" id="3.90.1030.20">
    <property type="entry name" value="DNA polymerase delta, p66 (Cdc27) subunit, wHTH domain"/>
    <property type="match status" value="1"/>
</dbReference>
<dbReference type="InParanoid" id="A0A061F7V3"/>
<evidence type="ECO:0000256" key="5">
    <source>
        <dbReference type="SAM" id="MobiDB-lite"/>
    </source>
</evidence>
<dbReference type="InterPro" id="IPR019038">
    <property type="entry name" value="POLD3"/>
</dbReference>
<proteinExistence type="predicted"/>
<evidence type="ECO:0000256" key="4">
    <source>
        <dbReference type="ARBA" id="ARBA00023242"/>
    </source>
</evidence>